<dbReference type="PRINTS" id="PR00625">
    <property type="entry name" value="JDOMAIN"/>
</dbReference>
<name>A0A5D0MH61_9BACT</name>
<dbReference type="PROSITE" id="PS51188">
    <property type="entry name" value="ZF_CR"/>
    <property type="match status" value="1"/>
</dbReference>
<keyword evidence="9" id="KW-0963">Cytoplasm</keyword>
<comment type="caution">
    <text evidence="13">The sequence shown here is derived from an EMBL/GenBank/DDBJ whole genome shotgun (WGS) entry which is preliminary data.</text>
</comment>
<dbReference type="Pfam" id="PF00226">
    <property type="entry name" value="DnaJ"/>
    <property type="match status" value="1"/>
</dbReference>
<dbReference type="InterPro" id="IPR001305">
    <property type="entry name" value="HSP_DnaJ_Cys-rich_dom"/>
</dbReference>
<dbReference type="InterPro" id="IPR036869">
    <property type="entry name" value="J_dom_sf"/>
</dbReference>
<feature type="repeat" description="CXXCXGXG motif" evidence="9">
    <location>
        <begin position="156"/>
        <end position="163"/>
    </location>
</feature>
<dbReference type="PANTHER" id="PTHR43096:SF10">
    <property type="entry name" value="CHAPERONE PROTEIN DNAJ A6, CHLOROPLASTIC"/>
    <property type="match status" value="1"/>
</dbReference>
<comment type="function">
    <text evidence="6 9">Participates actively in the response to hyperosmotic and heat shock by preventing the aggregation of stress-denatured proteins and by disaggregating proteins, also in an autonomous, DnaK-independent fashion. Unfolded proteins bind initially to DnaJ; upon interaction with the DnaJ-bound protein, DnaK hydrolyzes its bound ATP, resulting in the formation of a stable complex. GrpE releases ADP from DnaK; ATP binding to DnaK triggers the release of the substrate protein, thus completing the reaction cycle. Several rounds of ATP-dependent interactions between DnaJ, DnaK and GrpE are required for fully efficient folding. Also involved, together with DnaK and GrpE, in the DNA replication of plasmids through activation of initiation proteins.</text>
</comment>
<feature type="binding site" evidence="9">
    <location>
        <position position="198"/>
    </location>
    <ligand>
        <name>Zn(2+)</name>
        <dbReference type="ChEBI" id="CHEBI:29105"/>
        <label>2</label>
    </ligand>
</feature>
<evidence type="ECO:0000313" key="14">
    <source>
        <dbReference type="Proteomes" id="UP000324143"/>
    </source>
</evidence>
<dbReference type="GO" id="GO:0009408">
    <property type="term" value="P:response to heat"/>
    <property type="evidence" value="ECO:0007669"/>
    <property type="project" value="InterPro"/>
</dbReference>
<evidence type="ECO:0000256" key="7">
    <source>
        <dbReference type="ARBA" id="ARBA00061004"/>
    </source>
</evidence>
<feature type="binding site" evidence="9">
    <location>
        <position position="212"/>
    </location>
    <ligand>
        <name>Zn(2+)</name>
        <dbReference type="ChEBI" id="CHEBI:29105"/>
        <label>1</label>
    </ligand>
</feature>
<dbReference type="FunFam" id="1.10.287.110:FF:000034">
    <property type="entry name" value="Chaperone protein DnaJ"/>
    <property type="match status" value="1"/>
</dbReference>
<gene>
    <name evidence="9 13" type="primary">dnaJ</name>
    <name evidence="13" type="ORF">FXF47_05170</name>
</gene>
<evidence type="ECO:0000256" key="5">
    <source>
        <dbReference type="ARBA" id="ARBA00023186"/>
    </source>
</evidence>
<dbReference type="NCBIfam" id="NF008035">
    <property type="entry name" value="PRK10767.1"/>
    <property type="match status" value="1"/>
</dbReference>
<dbReference type="PROSITE" id="PS00636">
    <property type="entry name" value="DNAJ_1"/>
    <property type="match status" value="1"/>
</dbReference>
<dbReference type="Gene3D" id="1.10.287.110">
    <property type="entry name" value="DnaJ domain"/>
    <property type="match status" value="1"/>
</dbReference>
<dbReference type="GO" id="GO:0042026">
    <property type="term" value="P:protein refolding"/>
    <property type="evidence" value="ECO:0007669"/>
    <property type="project" value="TreeGrafter"/>
</dbReference>
<comment type="cofactor">
    <cofactor evidence="9">
        <name>Zn(2+)</name>
        <dbReference type="ChEBI" id="CHEBI:29105"/>
    </cofactor>
    <text evidence="9">Binds 2 Zn(2+) ions per monomer.</text>
</comment>
<dbReference type="HAMAP" id="MF_01152">
    <property type="entry name" value="DnaJ"/>
    <property type="match status" value="1"/>
</dbReference>
<feature type="repeat" description="CXXCXGXG motif" evidence="9">
    <location>
        <begin position="195"/>
        <end position="202"/>
    </location>
</feature>
<organism evidence="13 14">
    <name type="scientific">Candidatus Mcinerneyibacterium aminivorans</name>
    <dbReference type="NCBI Taxonomy" id="2703815"/>
    <lineage>
        <taxon>Bacteria</taxon>
        <taxon>Candidatus Macinerneyibacteriota</taxon>
        <taxon>Candidatus Mcinerneyibacteria</taxon>
        <taxon>Candidatus Mcinerneyibacteriales</taxon>
        <taxon>Candidatus Mcinerneyibacteriaceae</taxon>
        <taxon>Candidatus Mcinerneyibacterium</taxon>
    </lineage>
</organism>
<dbReference type="GO" id="GO:0005524">
    <property type="term" value="F:ATP binding"/>
    <property type="evidence" value="ECO:0007669"/>
    <property type="project" value="InterPro"/>
</dbReference>
<keyword evidence="1 9" id="KW-0479">Metal-binding</keyword>
<evidence type="ECO:0000259" key="11">
    <source>
        <dbReference type="PROSITE" id="PS50076"/>
    </source>
</evidence>
<keyword evidence="3 9" id="KW-0863">Zinc-finger</keyword>
<dbReference type="InterPro" id="IPR012724">
    <property type="entry name" value="DnaJ"/>
</dbReference>
<feature type="binding site" evidence="9">
    <location>
        <position position="156"/>
    </location>
    <ligand>
        <name>Zn(2+)</name>
        <dbReference type="ChEBI" id="CHEBI:29105"/>
        <label>1</label>
    </ligand>
</feature>
<feature type="binding site" evidence="9">
    <location>
        <position position="209"/>
    </location>
    <ligand>
        <name>Zn(2+)</name>
        <dbReference type="ChEBI" id="CHEBI:29105"/>
        <label>1</label>
    </ligand>
</feature>
<dbReference type="Proteomes" id="UP000324143">
    <property type="component" value="Unassembled WGS sequence"/>
</dbReference>
<dbReference type="PANTHER" id="PTHR43096">
    <property type="entry name" value="DNAJ HOMOLOG 1, MITOCHONDRIAL-RELATED"/>
    <property type="match status" value="1"/>
</dbReference>
<dbReference type="SUPFAM" id="SSF49493">
    <property type="entry name" value="HSP40/DnaJ peptide-binding domain"/>
    <property type="match status" value="2"/>
</dbReference>
<dbReference type="FunFam" id="2.10.230.10:FF:000002">
    <property type="entry name" value="Molecular chaperone DnaJ"/>
    <property type="match status" value="1"/>
</dbReference>
<reference evidence="13" key="1">
    <citation type="submission" date="2019-08" db="EMBL/GenBank/DDBJ databases">
        <title>Genomic characterization of a novel candidate phylum (ARYD3) from a high temperature, high salinity tertiary oil reservoir in north central Oklahoma, USA.</title>
        <authorList>
            <person name="Youssef N.H."/>
            <person name="Yadav A."/>
            <person name="Elshahed M.S."/>
        </authorList>
    </citation>
    <scope>NUCLEOTIDE SEQUENCE [LARGE SCALE GENOMIC DNA]</scope>
    <source>
        <strain evidence="13">ARYD3</strain>
    </source>
</reference>
<evidence type="ECO:0000256" key="9">
    <source>
        <dbReference type="HAMAP-Rule" id="MF_01152"/>
    </source>
</evidence>
<evidence type="ECO:0000313" key="13">
    <source>
        <dbReference type="EMBL" id="TYB31225.1"/>
    </source>
</evidence>
<dbReference type="CDD" id="cd10719">
    <property type="entry name" value="DnaJ_zf"/>
    <property type="match status" value="1"/>
</dbReference>
<feature type="binding site" evidence="9">
    <location>
        <position position="195"/>
    </location>
    <ligand>
        <name>Zn(2+)</name>
        <dbReference type="ChEBI" id="CHEBI:29105"/>
        <label>2</label>
    </ligand>
</feature>
<evidence type="ECO:0000256" key="4">
    <source>
        <dbReference type="ARBA" id="ARBA00022833"/>
    </source>
</evidence>
<feature type="domain" description="J" evidence="11">
    <location>
        <begin position="5"/>
        <end position="70"/>
    </location>
</feature>
<feature type="repeat" description="CXXCXGXG motif" evidence="9">
    <location>
        <begin position="209"/>
        <end position="216"/>
    </location>
</feature>
<feature type="binding site" evidence="9">
    <location>
        <position position="176"/>
    </location>
    <ligand>
        <name>Zn(2+)</name>
        <dbReference type="ChEBI" id="CHEBI:29105"/>
        <label>2</label>
    </ligand>
</feature>
<dbReference type="InterPro" id="IPR002939">
    <property type="entry name" value="DnaJ_C"/>
</dbReference>
<dbReference type="InterPro" id="IPR001623">
    <property type="entry name" value="DnaJ_domain"/>
</dbReference>
<dbReference type="GO" id="GO:0008270">
    <property type="term" value="F:zinc ion binding"/>
    <property type="evidence" value="ECO:0007669"/>
    <property type="project" value="UniProtKB-UniRule"/>
</dbReference>
<proteinExistence type="inferred from homology"/>
<dbReference type="PROSITE" id="PS50076">
    <property type="entry name" value="DNAJ_2"/>
    <property type="match status" value="1"/>
</dbReference>
<dbReference type="AlphaFoldDB" id="A0A5D0MH61"/>
<evidence type="ECO:0000256" key="10">
    <source>
        <dbReference type="PROSITE-ProRule" id="PRU00546"/>
    </source>
</evidence>
<sequence length="361" mass="40147">MSKKDYYEVLGVDRDASQDEIKKAYRKLARKYHPDKNPGDEKAEEKFKEITEAYQVLSDPQKRKKYDQFGHSGVDQEGFNFNRGNYSDFGDLGDIFGDLFGDFFDQGFGGGRSRRGSSRTRRGEKGRDLRYKLTVDFEEAVFGTSKSIKFTKMIECTECNGTGAAGGAKPSTCNKCNGTGQVKMSRGFFVMRQTCPKCGGTGQIIKDKCSRCSGSGRIRDTKELEIKIPAGVDNGSILKLNGEGEAGRNGGPPGDLYVEITVNKHSYFERDGNDIKTEIHISYPEAVLGTKKKIRTLDGRAELKIPPGTKSGKIFRMRNKGVQSLNSNKRGDQLVKVIVDIPNKVSKKAENLLKELENELK</sequence>
<dbReference type="GO" id="GO:0005737">
    <property type="term" value="C:cytoplasm"/>
    <property type="evidence" value="ECO:0007669"/>
    <property type="project" value="UniProtKB-SubCell"/>
</dbReference>
<comment type="similarity">
    <text evidence="7 9">Belongs to the DnaJ family.</text>
</comment>
<keyword evidence="9" id="KW-0346">Stress response</keyword>
<evidence type="ECO:0000256" key="6">
    <source>
        <dbReference type="ARBA" id="ARBA00053423"/>
    </source>
</evidence>
<dbReference type="SMART" id="SM00271">
    <property type="entry name" value="DnaJ"/>
    <property type="match status" value="1"/>
</dbReference>
<keyword evidence="9" id="KW-0235">DNA replication</keyword>
<keyword evidence="14" id="KW-1185">Reference proteome</keyword>
<dbReference type="InterPro" id="IPR018253">
    <property type="entry name" value="DnaJ_domain_CS"/>
</dbReference>
<feature type="binding site" evidence="9">
    <location>
        <position position="173"/>
    </location>
    <ligand>
        <name>Zn(2+)</name>
        <dbReference type="ChEBI" id="CHEBI:29105"/>
        <label>2</label>
    </ligand>
</feature>
<dbReference type="GO" id="GO:0006260">
    <property type="term" value="P:DNA replication"/>
    <property type="evidence" value="ECO:0007669"/>
    <property type="project" value="UniProtKB-KW"/>
</dbReference>
<feature type="domain" description="CR-type" evidence="12">
    <location>
        <begin position="143"/>
        <end position="221"/>
    </location>
</feature>
<dbReference type="EMBL" id="VSIX01000045">
    <property type="protein sequence ID" value="TYB31225.1"/>
    <property type="molecule type" value="Genomic_DNA"/>
</dbReference>
<dbReference type="CDD" id="cd06257">
    <property type="entry name" value="DnaJ"/>
    <property type="match status" value="1"/>
</dbReference>
<dbReference type="InterPro" id="IPR008971">
    <property type="entry name" value="HSP40/DnaJ_pept-bd"/>
</dbReference>
<comment type="subunit">
    <text evidence="9">Homodimer.</text>
</comment>
<dbReference type="SUPFAM" id="SSF57938">
    <property type="entry name" value="DnaJ/Hsp40 cysteine-rich domain"/>
    <property type="match status" value="1"/>
</dbReference>
<comment type="subcellular location">
    <subcellularLocation>
        <location evidence="9">Cytoplasm</location>
    </subcellularLocation>
</comment>
<dbReference type="InterPro" id="IPR036410">
    <property type="entry name" value="HSP_DnaJ_Cys-rich_dom_sf"/>
</dbReference>
<evidence type="ECO:0000256" key="8">
    <source>
        <dbReference type="ARBA" id="ARBA00067609"/>
    </source>
</evidence>
<dbReference type="SUPFAM" id="SSF46565">
    <property type="entry name" value="Chaperone J-domain"/>
    <property type="match status" value="1"/>
</dbReference>
<dbReference type="Gene3D" id="2.10.230.10">
    <property type="entry name" value="Heat shock protein DnaJ, cysteine-rich domain"/>
    <property type="match status" value="1"/>
</dbReference>
<dbReference type="Pfam" id="PF01556">
    <property type="entry name" value="DnaJ_C"/>
    <property type="match status" value="1"/>
</dbReference>
<dbReference type="Pfam" id="PF00684">
    <property type="entry name" value="DnaJ_CXXCXGXG"/>
    <property type="match status" value="1"/>
</dbReference>
<comment type="domain">
    <text evidence="9">The J domain is necessary and sufficient to stimulate DnaK ATPase activity. Zinc center 1 plays an important role in the autonomous, DnaK-independent chaperone activity of DnaJ. Zinc center 2 is essential for interaction with DnaK and for DnaJ activity.</text>
</comment>
<feature type="binding site" evidence="9">
    <location>
        <position position="159"/>
    </location>
    <ligand>
        <name>Zn(2+)</name>
        <dbReference type="ChEBI" id="CHEBI:29105"/>
        <label>1</label>
    </ligand>
</feature>
<dbReference type="CDD" id="cd10747">
    <property type="entry name" value="DnaJ_C"/>
    <property type="match status" value="1"/>
</dbReference>
<evidence type="ECO:0000256" key="3">
    <source>
        <dbReference type="ARBA" id="ARBA00022771"/>
    </source>
</evidence>
<keyword evidence="5 9" id="KW-0143">Chaperone</keyword>
<dbReference type="GO" id="GO:0051082">
    <property type="term" value="F:unfolded protein binding"/>
    <property type="evidence" value="ECO:0007669"/>
    <property type="project" value="UniProtKB-UniRule"/>
</dbReference>
<evidence type="ECO:0000256" key="2">
    <source>
        <dbReference type="ARBA" id="ARBA00022737"/>
    </source>
</evidence>
<evidence type="ECO:0000256" key="1">
    <source>
        <dbReference type="ARBA" id="ARBA00022723"/>
    </source>
</evidence>
<keyword evidence="2 9" id="KW-0677">Repeat</keyword>
<evidence type="ECO:0000259" key="12">
    <source>
        <dbReference type="PROSITE" id="PS51188"/>
    </source>
</evidence>
<keyword evidence="4 9" id="KW-0862">Zinc</keyword>
<dbReference type="Gene3D" id="2.60.260.20">
    <property type="entry name" value="Urease metallochaperone UreE, N-terminal domain"/>
    <property type="match status" value="2"/>
</dbReference>
<dbReference type="NCBIfam" id="TIGR02349">
    <property type="entry name" value="DnaJ_bact"/>
    <property type="match status" value="1"/>
</dbReference>
<dbReference type="FunFam" id="2.60.260.20:FF:000005">
    <property type="entry name" value="Chaperone protein dnaJ 1, mitochondrial"/>
    <property type="match status" value="1"/>
</dbReference>
<feature type="repeat" description="CXXCXGXG motif" evidence="9">
    <location>
        <begin position="173"/>
        <end position="180"/>
    </location>
</feature>
<protein>
    <recommendedName>
        <fullName evidence="8 9">Chaperone protein DnaJ</fullName>
    </recommendedName>
</protein>
<accession>A0A5D0MH61</accession>
<dbReference type="GO" id="GO:0031072">
    <property type="term" value="F:heat shock protein binding"/>
    <property type="evidence" value="ECO:0007669"/>
    <property type="project" value="InterPro"/>
</dbReference>
<feature type="zinc finger region" description="CR-type" evidence="10">
    <location>
        <begin position="143"/>
        <end position="221"/>
    </location>
</feature>